<reference evidence="3" key="1">
    <citation type="submission" date="2016-04" db="EMBL/GenBank/DDBJ databases">
        <title>Cephalotus genome sequencing.</title>
        <authorList>
            <person name="Fukushima K."/>
            <person name="Hasebe M."/>
            <person name="Fang X."/>
        </authorList>
    </citation>
    <scope>NUCLEOTIDE SEQUENCE [LARGE SCALE GENOMIC DNA]</scope>
    <source>
        <strain evidence="3">cv. St1</strain>
    </source>
</reference>
<evidence type="ECO:0000313" key="3">
    <source>
        <dbReference type="Proteomes" id="UP000187406"/>
    </source>
</evidence>
<gene>
    <name evidence="2" type="ORF">CFOL_v3_28688</name>
</gene>
<accession>A0A1Q3CYC7</accession>
<dbReference type="OrthoDB" id="1716743at2759"/>
<dbReference type="InParanoid" id="A0A1Q3CYC7"/>
<name>A0A1Q3CYC7_CEPFO</name>
<keyword evidence="3" id="KW-1185">Reference proteome</keyword>
<sequence>MDNSWIDLRRINPRAYDEAVRMFLNFAYKNKNQDEFIRCRCIKCANDYYHGKDTVSAHFILDGFLTTYKKWTRHGEGNIGNTVNVSHAVIVDHNTGDDVQVESSLAVAPRTARVNTHDPTRDIHFLQSIYII</sequence>
<feature type="domain" description="Transposase-associated" evidence="1">
    <location>
        <begin position="4"/>
        <end position="76"/>
    </location>
</feature>
<dbReference type="AlphaFoldDB" id="A0A1Q3CYC7"/>
<dbReference type="EMBL" id="BDDD01003511">
    <property type="protein sequence ID" value="GAV85250.1"/>
    <property type="molecule type" value="Genomic_DNA"/>
</dbReference>
<protein>
    <submittedName>
        <fullName evidence="2">Transpos_assoc domain-containing protein</fullName>
    </submittedName>
</protein>
<evidence type="ECO:0000259" key="1">
    <source>
        <dbReference type="Pfam" id="PF13963"/>
    </source>
</evidence>
<dbReference type="InterPro" id="IPR029480">
    <property type="entry name" value="Transpos_assoc"/>
</dbReference>
<dbReference type="Proteomes" id="UP000187406">
    <property type="component" value="Unassembled WGS sequence"/>
</dbReference>
<comment type="caution">
    <text evidence="2">The sequence shown here is derived from an EMBL/GenBank/DDBJ whole genome shotgun (WGS) entry which is preliminary data.</text>
</comment>
<organism evidence="2 3">
    <name type="scientific">Cephalotus follicularis</name>
    <name type="common">Albany pitcher plant</name>
    <dbReference type="NCBI Taxonomy" id="3775"/>
    <lineage>
        <taxon>Eukaryota</taxon>
        <taxon>Viridiplantae</taxon>
        <taxon>Streptophyta</taxon>
        <taxon>Embryophyta</taxon>
        <taxon>Tracheophyta</taxon>
        <taxon>Spermatophyta</taxon>
        <taxon>Magnoliopsida</taxon>
        <taxon>eudicotyledons</taxon>
        <taxon>Gunneridae</taxon>
        <taxon>Pentapetalae</taxon>
        <taxon>rosids</taxon>
        <taxon>fabids</taxon>
        <taxon>Oxalidales</taxon>
        <taxon>Cephalotaceae</taxon>
        <taxon>Cephalotus</taxon>
    </lineage>
</organism>
<proteinExistence type="predicted"/>
<dbReference type="Pfam" id="PF13963">
    <property type="entry name" value="Transpos_assoc"/>
    <property type="match status" value="1"/>
</dbReference>
<evidence type="ECO:0000313" key="2">
    <source>
        <dbReference type="EMBL" id="GAV85250.1"/>
    </source>
</evidence>